<organism evidence="3 4">
    <name type="scientific">Aquibacillus halophilus</name>
    <dbReference type="NCBI Taxonomy" id="930132"/>
    <lineage>
        <taxon>Bacteria</taxon>
        <taxon>Bacillati</taxon>
        <taxon>Bacillota</taxon>
        <taxon>Bacilli</taxon>
        <taxon>Bacillales</taxon>
        <taxon>Bacillaceae</taxon>
        <taxon>Aquibacillus</taxon>
    </lineage>
</organism>
<evidence type="ECO:0000313" key="4">
    <source>
        <dbReference type="Proteomes" id="UP000799092"/>
    </source>
</evidence>
<evidence type="ECO:0000259" key="2">
    <source>
        <dbReference type="Pfam" id="PF07859"/>
    </source>
</evidence>
<dbReference type="RefSeq" id="WP_153737228.1">
    <property type="nucleotide sequence ID" value="NZ_WJNG01000010.1"/>
</dbReference>
<dbReference type="Proteomes" id="UP000799092">
    <property type="component" value="Unassembled WGS sequence"/>
</dbReference>
<dbReference type="AlphaFoldDB" id="A0A6A8DD52"/>
<protein>
    <submittedName>
        <fullName evidence="3">Alpha/beta hydrolase fold domain-containing protein</fullName>
    </submittedName>
</protein>
<keyword evidence="1 3" id="KW-0378">Hydrolase</keyword>
<name>A0A6A8DD52_9BACI</name>
<evidence type="ECO:0000256" key="1">
    <source>
        <dbReference type="ARBA" id="ARBA00022801"/>
    </source>
</evidence>
<dbReference type="InterPro" id="IPR013094">
    <property type="entry name" value="AB_hydrolase_3"/>
</dbReference>
<reference evidence="3" key="1">
    <citation type="submission" date="2019-11" db="EMBL/GenBank/DDBJ databases">
        <authorList>
            <person name="Li J."/>
        </authorList>
    </citation>
    <scope>NUCLEOTIDE SEQUENCE</scope>
    <source>
        <strain evidence="3">B6B</strain>
    </source>
</reference>
<keyword evidence="4" id="KW-1185">Reference proteome</keyword>
<dbReference type="InterPro" id="IPR029058">
    <property type="entry name" value="AB_hydrolase_fold"/>
</dbReference>
<proteinExistence type="predicted"/>
<dbReference type="SUPFAM" id="SSF53474">
    <property type="entry name" value="alpha/beta-Hydrolases"/>
    <property type="match status" value="1"/>
</dbReference>
<dbReference type="GO" id="GO:0016787">
    <property type="term" value="F:hydrolase activity"/>
    <property type="evidence" value="ECO:0007669"/>
    <property type="project" value="UniProtKB-KW"/>
</dbReference>
<dbReference type="EMBL" id="WJNG01000010">
    <property type="protein sequence ID" value="MRH43608.1"/>
    <property type="molecule type" value="Genomic_DNA"/>
</dbReference>
<dbReference type="Pfam" id="PF07859">
    <property type="entry name" value="Abhydrolase_3"/>
    <property type="match status" value="1"/>
</dbReference>
<dbReference type="PANTHER" id="PTHR48081:SF8">
    <property type="entry name" value="ALPHA_BETA HYDROLASE FOLD-3 DOMAIN-CONTAINING PROTEIN-RELATED"/>
    <property type="match status" value="1"/>
</dbReference>
<sequence length="311" mass="34756">MNFLDKVLDELREPLKLLPVIKLPEDLQTARQTPIPPDGQSETVRIRNRYIAGGDGQQMLIKIYEPIHIDNKPLPAVLWSHGGGYVLGHPNSDDQLCESFVEKANCIVVSADYRLAPEHPFPAAVEDCYSALKWMTDNYKILNIDLKRVAITGGSAGGGITAALALLARDRGGPNICFQMPLYPMIDNRNITPSSLEITDNQAVWFKNNNIVAWKMYLGEIENDNISQYAAPTRADNLEGLPKTYTCVGQLDPFRDETIDYVARLARAGVEVEFKFYPGCFHAFEHIAPDAEISKRAKNEYINALTKAFQT</sequence>
<comment type="caution">
    <text evidence="3">The sequence shown here is derived from an EMBL/GenBank/DDBJ whole genome shotgun (WGS) entry which is preliminary data.</text>
</comment>
<dbReference type="InterPro" id="IPR050300">
    <property type="entry name" value="GDXG_lipolytic_enzyme"/>
</dbReference>
<dbReference type="OrthoDB" id="9815425at2"/>
<gene>
    <name evidence="3" type="ORF">GH741_13045</name>
</gene>
<dbReference type="Gene3D" id="3.40.50.1820">
    <property type="entry name" value="alpha/beta hydrolase"/>
    <property type="match status" value="1"/>
</dbReference>
<dbReference type="PANTHER" id="PTHR48081">
    <property type="entry name" value="AB HYDROLASE SUPERFAMILY PROTEIN C4A8.06C"/>
    <property type="match status" value="1"/>
</dbReference>
<evidence type="ECO:0000313" key="3">
    <source>
        <dbReference type="EMBL" id="MRH43608.1"/>
    </source>
</evidence>
<accession>A0A6A8DD52</accession>
<feature type="domain" description="Alpha/beta hydrolase fold-3" evidence="2">
    <location>
        <begin position="77"/>
        <end position="285"/>
    </location>
</feature>